<dbReference type="InterPro" id="IPR046848">
    <property type="entry name" value="E_motif"/>
</dbReference>
<dbReference type="PANTHER" id="PTHR47926">
    <property type="entry name" value="PENTATRICOPEPTIDE REPEAT-CONTAINING PROTEIN"/>
    <property type="match status" value="1"/>
</dbReference>
<evidence type="ECO:0000256" key="2">
    <source>
        <dbReference type="PROSITE-ProRule" id="PRU00708"/>
    </source>
</evidence>
<organism evidence="3">
    <name type="scientific">Sesamum radiatum</name>
    <name type="common">Black benniseed</name>
    <dbReference type="NCBI Taxonomy" id="300843"/>
    <lineage>
        <taxon>Eukaryota</taxon>
        <taxon>Viridiplantae</taxon>
        <taxon>Streptophyta</taxon>
        <taxon>Embryophyta</taxon>
        <taxon>Tracheophyta</taxon>
        <taxon>Spermatophyta</taxon>
        <taxon>Magnoliopsida</taxon>
        <taxon>eudicotyledons</taxon>
        <taxon>Gunneridae</taxon>
        <taxon>Pentapetalae</taxon>
        <taxon>asterids</taxon>
        <taxon>lamiids</taxon>
        <taxon>Lamiales</taxon>
        <taxon>Pedaliaceae</taxon>
        <taxon>Sesamum</taxon>
    </lineage>
</organism>
<dbReference type="Pfam" id="PF20431">
    <property type="entry name" value="E_motif"/>
    <property type="match status" value="1"/>
</dbReference>
<sequence length="171" mass="19173">MRRKGFKPDEITMLGVLSACNHGGLVEEGKRWFSKMEEFGLTPKIEHYGCLVDLLGRAGCLEEAERAEKVVKKAITLEPGNDGNYIMLRNLYAAERRWRDVEQIKSLMLTKGAKKEVGCSAIEVNSQVLEFVAGDNLHPHLKALHLVLDQLRMHMKVKDSLPNVDCKAGEA</sequence>
<dbReference type="EMBL" id="JACGWJ010000027">
    <property type="protein sequence ID" value="KAL0309103.1"/>
    <property type="molecule type" value="Genomic_DNA"/>
</dbReference>
<dbReference type="InterPro" id="IPR002885">
    <property type="entry name" value="PPR_rpt"/>
</dbReference>
<evidence type="ECO:0000313" key="3">
    <source>
        <dbReference type="EMBL" id="KAL0309103.1"/>
    </source>
</evidence>
<dbReference type="AlphaFoldDB" id="A0AAW2KRC2"/>
<dbReference type="Gene3D" id="1.25.40.10">
    <property type="entry name" value="Tetratricopeptide repeat domain"/>
    <property type="match status" value="1"/>
</dbReference>
<dbReference type="GO" id="GO:0009451">
    <property type="term" value="P:RNA modification"/>
    <property type="evidence" value="ECO:0007669"/>
    <property type="project" value="InterPro"/>
</dbReference>
<dbReference type="PROSITE" id="PS51375">
    <property type="entry name" value="PPR"/>
    <property type="match status" value="1"/>
</dbReference>
<reference evidence="3" key="2">
    <citation type="journal article" date="2024" name="Plant">
        <title>Genomic evolution and insights into agronomic trait innovations of Sesamum species.</title>
        <authorList>
            <person name="Miao H."/>
            <person name="Wang L."/>
            <person name="Qu L."/>
            <person name="Liu H."/>
            <person name="Sun Y."/>
            <person name="Le M."/>
            <person name="Wang Q."/>
            <person name="Wei S."/>
            <person name="Zheng Y."/>
            <person name="Lin W."/>
            <person name="Duan Y."/>
            <person name="Cao H."/>
            <person name="Xiong S."/>
            <person name="Wang X."/>
            <person name="Wei L."/>
            <person name="Li C."/>
            <person name="Ma Q."/>
            <person name="Ju M."/>
            <person name="Zhao R."/>
            <person name="Li G."/>
            <person name="Mu C."/>
            <person name="Tian Q."/>
            <person name="Mei H."/>
            <person name="Zhang T."/>
            <person name="Gao T."/>
            <person name="Zhang H."/>
        </authorList>
    </citation>
    <scope>NUCLEOTIDE SEQUENCE</scope>
    <source>
        <strain evidence="3">G02</strain>
    </source>
</reference>
<comment type="caution">
    <text evidence="3">The sequence shown here is derived from an EMBL/GenBank/DDBJ whole genome shotgun (WGS) entry which is preliminary data.</text>
</comment>
<keyword evidence="1" id="KW-0677">Repeat</keyword>
<protein>
    <submittedName>
        <fullName evidence="3">Pentatricopeptide repeat-containing protein</fullName>
    </submittedName>
</protein>
<dbReference type="InterPro" id="IPR011990">
    <property type="entry name" value="TPR-like_helical_dom_sf"/>
</dbReference>
<gene>
    <name evidence="3" type="ORF">Sradi_5852600</name>
</gene>
<proteinExistence type="predicted"/>
<reference evidence="3" key="1">
    <citation type="submission" date="2020-06" db="EMBL/GenBank/DDBJ databases">
        <authorList>
            <person name="Li T."/>
            <person name="Hu X."/>
            <person name="Zhang T."/>
            <person name="Song X."/>
            <person name="Zhang H."/>
            <person name="Dai N."/>
            <person name="Sheng W."/>
            <person name="Hou X."/>
            <person name="Wei L."/>
        </authorList>
    </citation>
    <scope>NUCLEOTIDE SEQUENCE</scope>
    <source>
        <strain evidence="3">G02</strain>
        <tissue evidence="3">Leaf</tissue>
    </source>
</reference>
<feature type="repeat" description="PPR" evidence="2">
    <location>
        <begin position="9"/>
        <end position="43"/>
    </location>
</feature>
<dbReference type="InterPro" id="IPR046960">
    <property type="entry name" value="PPR_At4g14850-like_plant"/>
</dbReference>
<accession>A0AAW2KRC2</accession>
<name>A0AAW2KRC2_SESRA</name>
<evidence type="ECO:0000256" key="1">
    <source>
        <dbReference type="ARBA" id="ARBA00022737"/>
    </source>
</evidence>
<dbReference type="Pfam" id="PF01535">
    <property type="entry name" value="PPR"/>
    <property type="match status" value="1"/>
</dbReference>
<dbReference type="GO" id="GO:0003723">
    <property type="term" value="F:RNA binding"/>
    <property type="evidence" value="ECO:0007669"/>
    <property type="project" value="InterPro"/>
</dbReference>